<dbReference type="InterPro" id="IPR000668">
    <property type="entry name" value="Peptidase_C1A_C"/>
</dbReference>
<evidence type="ECO:0000256" key="3">
    <source>
        <dbReference type="ARBA" id="ARBA00023157"/>
    </source>
</evidence>
<dbReference type="Proteomes" id="UP000541610">
    <property type="component" value="Unassembled WGS sequence"/>
</dbReference>
<dbReference type="InterPro" id="IPR039417">
    <property type="entry name" value="Peptidase_C1A_papain-like"/>
</dbReference>
<dbReference type="OrthoDB" id="190265at2759"/>
<feature type="domain" description="Cathepsin propeptide inhibitor" evidence="6">
    <location>
        <begin position="260"/>
        <end position="314"/>
    </location>
</feature>
<dbReference type="GO" id="GO:0006508">
    <property type="term" value="P:proteolysis"/>
    <property type="evidence" value="ECO:0007669"/>
    <property type="project" value="InterPro"/>
</dbReference>
<comment type="caution">
    <text evidence="7">The sequence shown here is derived from an EMBL/GenBank/DDBJ whole genome shotgun (WGS) entry which is preliminary data.</text>
</comment>
<dbReference type="InterPro" id="IPR046628">
    <property type="entry name" value="DUF6740"/>
</dbReference>
<reference evidence="7 8" key="1">
    <citation type="submission" date="2020-04" db="EMBL/GenBank/DDBJ databases">
        <title>Perkinsus olseni comparative genomics.</title>
        <authorList>
            <person name="Bogema D.R."/>
        </authorList>
    </citation>
    <scope>NUCLEOTIDE SEQUENCE [LARGE SCALE GENOMIC DNA]</scope>
    <source>
        <strain evidence="7">00978-12</strain>
    </source>
</reference>
<accession>A0A7J6N0D8</accession>
<feature type="chain" id="PRO_5029904807" evidence="4">
    <location>
        <begin position="18"/>
        <end position="497"/>
    </location>
</feature>
<dbReference type="SUPFAM" id="SSF54001">
    <property type="entry name" value="Cysteine proteinases"/>
    <property type="match status" value="1"/>
</dbReference>
<name>A0A7J6N0D8_PEROL</name>
<dbReference type="SMART" id="SM00645">
    <property type="entry name" value="Pept_C1"/>
    <property type="match status" value="1"/>
</dbReference>
<dbReference type="InterPro" id="IPR013201">
    <property type="entry name" value="Prot_inhib_I29"/>
</dbReference>
<organism evidence="7 8">
    <name type="scientific">Perkinsus olseni</name>
    <name type="common">Perkinsus atlanticus</name>
    <dbReference type="NCBI Taxonomy" id="32597"/>
    <lineage>
        <taxon>Eukaryota</taxon>
        <taxon>Sar</taxon>
        <taxon>Alveolata</taxon>
        <taxon>Perkinsozoa</taxon>
        <taxon>Perkinsea</taxon>
        <taxon>Perkinsida</taxon>
        <taxon>Perkinsidae</taxon>
        <taxon>Perkinsus</taxon>
    </lineage>
</organism>
<dbReference type="CDD" id="cd02248">
    <property type="entry name" value="Peptidase_C1A"/>
    <property type="match status" value="1"/>
</dbReference>
<feature type="domain" description="Peptidase C1A papain C-terminal" evidence="5">
    <location>
        <begin position="345"/>
        <end position="485"/>
    </location>
</feature>
<dbReference type="AlphaFoldDB" id="A0A7J6N0D8"/>
<dbReference type="InterPro" id="IPR038765">
    <property type="entry name" value="Papain-like_cys_pep_sf"/>
</dbReference>
<sequence>MRAFILVFLTALYGAAALVDGSVERGVPRRLYDTPIAYPVNCTGAEKPATEPFCVIGSFNTSGGFKLNITVYIFDVDDPKKSVNFHIEIANNNTSPTGLNVTGGGSAKVVKKEELFGAVELSVTVSAATIGDGRGKYDPNTGRYLADIKVNADAKASALDYDALDLPVSKVVTAHIGPNYDFGLEAIFKESTGDSDDAGISIAFDLTMNTKNHDLFIWDLVGEGELHIWWKPAHIDITPSVDVFNKEFKLKLSLRVKEMFEAYKERFGHDFGDDDDYRMAVFEDNLRYIEEENAKGLSYTLKITPFTHLTNAEFRDTVFGRFPESQAPLGTASNTFDFKGSVEDLPKSANYVTRGWVTQVKNQGWCGSCWAFSATGALEGLHKNVSGELVSLSEQELIDCSVYYGNWGCMGGWMNHSFLYVADHGLEGEKDYPYNSSKVPPFIPPLAPCRRDTKKDVIKAHSISYVNVTTNATNSVMAMLKIRPIASPKFSLALKTF</sequence>
<dbReference type="GO" id="GO:0008234">
    <property type="term" value="F:cysteine-type peptidase activity"/>
    <property type="evidence" value="ECO:0007669"/>
    <property type="project" value="InterPro"/>
</dbReference>
<dbReference type="EMBL" id="JABANP010000992">
    <property type="protein sequence ID" value="KAF4677305.1"/>
    <property type="molecule type" value="Genomic_DNA"/>
</dbReference>
<evidence type="ECO:0000259" key="5">
    <source>
        <dbReference type="SMART" id="SM00645"/>
    </source>
</evidence>
<dbReference type="InterPro" id="IPR000169">
    <property type="entry name" value="Pept_cys_AS"/>
</dbReference>
<keyword evidence="4" id="KW-0732">Signal</keyword>
<evidence type="ECO:0000256" key="4">
    <source>
        <dbReference type="SAM" id="SignalP"/>
    </source>
</evidence>
<evidence type="ECO:0000313" key="7">
    <source>
        <dbReference type="EMBL" id="KAF4677305.1"/>
    </source>
</evidence>
<comment type="similarity">
    <text evidence="1">Belongs to the peptidase C1 family.</text>
</comment>
<keyword evidence="3" id="KW-1015">Disulfide bond</keyword>
<evidence type="ECO:0000259" key="6">
    <source>
        <dbReference type="SMART" id="SM00848"/>
    </source>
</evidence>
<dbReference type="Gene3D" id="3.90.70.10">
    <property type="entry name" value="Cysteine proteinases"/>
    <property type="match status" value="1"/>
</dbReference>
<dbReference type="Pfam" id="PF08246">
    <property type="entry name" value="Inhibitor_I29"/>
    <property type="match status" value="1"/>
</dbReference>
<dbReference type="InterPro" id="IPR013128">
    <property type="entry name" value="Peptidase_C1A"/>
</dbReference>
<dbReference type="SMART" id="SM00848">
    <property type="entry name" value="Inhibitor_I29"/>
    <property type="match status" value="1"/>
</dbReference>
<protein>
    <submittedName>
        <fullName evidence="7">Uncharacterized protein</fullName>
    </submittedName>
</protein>
<keyword evidence="2" id="KW-0865">Zymogen</keyword>
<evidence type="ECO:0000256" key="1">
    <source>
        <dbReference type="ARBA" id="ARBA00008455"/>
    </source>
</evidence>
<dbReference type="Pfam" id="PF20525">
    <property type="entry name" value="DUF6740"/>
    <property type="match status" value="1"/>
</dbReference>
<dbReference type="Pfam" id="PF00112">
    <property type="entry name" value="Peptidase_C1"/>
    <property type="match status" value="1"/>
</dbReference>
<dbReference type="PANTHER" id="PTHR12411">
    <property type="entry name" value="CYSTEINE PROTEASE FAMILY C1-RELATED"/>
    <property type="match status" value="1"/>
</dbReference>
<proteinExistence type="inferred from homology"/>
<feature type="signal peptide" evidence="4">
    <location>
        <begin position="1"/>
        <end position="17"/>
    </location>
</feature>
<evidence type="ECO:0000313" key="8">
    <source>
        <dbReference type="Proteomes" id="UP000541610"/>
    </source>
</evidence>
<gene>
    <name evidence="7" type="ORF">FOZ60_017445</name>
</gene>
<evidence type="ECO:0000256" key="2">
    <source>
        <dbReference type="ARBA" id="ARBA00023145"/>
    </source>
</evidence>
<dbReference type="PROSITE" id="PS00139">
    <property type="entry name" value="THIOL_PROTEASE_CYS"/>
    <property type="match status" value="1"/>
</dbReference>